<dbReference type="EMBL" id="CP001843">
    <property type="protein sequence ID" value="AEF86901.1"/>
    <property type="molecule type" value="Genomic_DNA"/>
</dbReference>
<dbReference type="Proteomes" id="UP000009223">
    <property type="component" value="Chromosome"/>
</dbReference>
<dbReference type="PANTHER" id="PTHR43163:SF6">
    <property type="entry name" value="DIPEPTIDE TRANSPORT SYSTEM PERMEASE PROTEIN DPPB-RELATED"/>
    <property type="match status" value="1"/>
</dbReference>
<keyword evidence="4 7" id="KW-0812">Transmembrane</keyword>
<evidence type="ECO:0000313" key="10">
    <source>
        <dbReference type="Proteomes" id="UP000009223"/>
    </source>
</evidence>
<feature type="transmembrane region" description="Helical" evidence="7">
    <location>
        <begin position="97"/>
        <end position="124"/>
    </location>
</feature>
<keyword evidence="2 7" id="KW-0813">Transport</keyword>
<dbReference type="InterPro" id="IPR000515">
    <property type="entry name" value="MetI-like"/>
</dbReference>
<feature type="transmembrane region" description="Helical" evidence="7">
    <location>
        <begin position="136"/>
        <end position="159"/>
    </location>
</feature>
<dbReference type="InterPro" id="IPR045621">
    <property type="entry name" value="BPD_transp_1_N"/>
</dbReference>
<reference evidence="10" key="1">
    <citation type="submission" date="2009-12" db="EMBL/GenBank/DDBJ databases">
        <title>Complete sequence of Treponema primitia strain ZAS-2.</title>
        <authorList>
            <person name="Tetu S.G."/>
            <person name="Matson E."/>
            <person name="Ren Q."/>
            <person name="Seshadri R."/>
            <person name="Elbourne L."/>
            <person name="Hassan K.A."/>
            <person name="Durkin A."/>
            <person name="Radune D."/>
            <person name="Mohamoud Y."/>
            <person name="Shay R."/>
            <person name="Jin S."/>
            <person name="Zhang X."/>
            <person name="Lucey K."/>
            <person name="Ballor N.R."/>
            <person name="Ottesen E."/>
            <person name="Rosenthal R."/>
            <person name="Allen A."/>
            <person name="Leadbetter J.R."/>
            <person name="Paulsen I.T."/>
        </authorList>
    </citation>
    <scope>NUCLEOTIDE SEQUENCE [LARGE SCALE GENOMIC DNA]</scope>
    <source>
        <strain evidence="10">ATCC BAA-887 / DSM 12427 / ZAS-2</strain>
    </source>
</reference>
<dbReference type="Pfam" id="PF19300">
    <property type="entry name" value="BPD_transp_1_N"/>
    <property type="match status" value="1"/>
</dbReference>
<keyword evidence="3" id="KW-1003">Cell membrane</keyword>
<evidence type="ECO:0000256" key="1">
    <source>
        <dbReference type="ARBA" id="ARBA00004651"/>
    </source>
</evidence>
<feature type="domain" description="ABC transmembrane type-1" evidence="8">
    <location>
        <begin position="97"/>
        <end position="303"/>
    </location>
</feature>
<gene>
    <name evidence="9" type="ordered locus">TREPR_2431</name>
</gene>
<evidence type="ECO:0000259" key="8">
    <source>
        <dbReference type="PROSITE" id="PS50928"/>
    </source>
</evidence>
<evidence type="ECO:0000256" key="5">
    <source>
        <dbReference type="ARBA" id="ARBA00022989"/>
    </source>
</evidence>
<organism evidence="9 10">
    <name type="scientific">Treponema primitia (strain ATCC BAA-887 / DSM 12427 / ZAS-2)</name>
    <dbReference type="NCBI Taxonomy" id="545694"/>
    <lineage>
        <taxon>Bacteria</taxon>
        <taxon>Pseudomonadati</taxon>
        <taxon>Spirochaetota</taxon>
        <taxon>Spirochaetia</taxon>
        <taxon>Spirochaetales</taxon>
        <taxon>Treponemataceae</taxon>
        <taxon>Treponema</taxon>
    </lineage>
</organism>
<evidence type="ECO:0000256" key="4">
    <source>
        <dbReference type="ARBA" id="ARBA00022692"/>
    </source>
</evidence>
<accession>F5YHF1</accession>
<name>F5YHF1_TREPZ</name>
<dbReference type="GO" id="GO:0055085">
    <property type="term" value="P:transmembrane transport"/>
    <property type="evidence" value="ECO:0007669"/>
    <property type="project" value="InterPro"/>
</dbReference>
<dbReference type="AlphaFoldDB" id="F5YHF1"/>
<feature type="transmembrane region" description="Helical" evidence="7">
    <location>
        <begin position="280"/>
        <end position="299"/>
    </location>
</feature>
<feature type="transmembrane region" description="Helical" evidence="7">
    <location>
        <begin position="179"/>
        <end position="196"/>
    </location>
</feature>
<dbReference type="OrthoDB" id="9789439at2"/>
<reference evidence="9 10" key="2">
    <citation type="journal article" date="2011" name="ISME J.">
        <title>RNA-seq reveals cooperative metabolic interactions between two termite-gut spirochete species in co-culture.</title>
        <authorList>
            <person name="Rosenthal A.Z."/>
            <person name="Matson E.G."/>
            <person name="Eldar A."/>
            <person name="Leadbetter J.R."/>
        </authorList>
    </citation>
    <scope>NUCLEOTIDE SEQUENCE [LARGE SCALE GENOMIC DNA]</scope>
    <source>
        <strain evidence="10">ATCC BAA-887 / DSM 12427 / ZAS-2</strain>
    </source>
</reference>
<dbReference type="GO" id="GO:0005886">
    <property type="term" value="C:plasma membrane"/>
    <property type="evidence" value="ECO:0007669"/>
    <property type="project" value="UniProtKB-SubCell"/>
</dbReference>
<dbReference type="STRING" id="545694.TREPR_2431"/>
<evidence type="ECO:0000256" key="3">
    <source>
        <dbReference type="ARBA" id="ARBA00022475"/>
    </source>
</evidence>
<dbReference type="eggNOG" id="COG0601">
    <property type="taxonomic scope" value="Bacteria"/>
</dbReference>
<dbReference type="RefSeq" id="WP_015707776.1">
    <property type="nucleotide sequence ID" value="NC_015578.1"/>
</dbReference>
<protein>
    <submittedName>
        <fullName evidence="9">ABC transporter, permease protein</fullName>
    </submittedName>
</protein>
<dbReference type="HOGENOM" id="CLU_036879_0_1_12"/>
<evidence type="ECO:0000313" key="9">
    <source>
        <dbReference type="EMBL" id="AEF86901.1"/>
    </source>
</evidence>
<dbReference type="KEGG" id="tpi:TREPR_2431"/>
<dbReference type="SUPFAM" id="SSF161098">
    <property type="entry name" value="MetI-like"/>
    <property type="match status" value="1"/>
</dbReference>
<sequence>MNRLNYILKRLLQMIPVLFVITVVVFLLIHFIPGDPARLLLGERAPISSVEAMREKLGLNQPLIVQYGIFMHNLAHFDLGVSIKYHTPVMELLGRRLSLTVALTLLSCLFAALVSLPLGYIAAVNKDKLPDQIIRGGALIALSVPTFWIALLLLIVFALRIRIFPIGGWGSTPLEHLRGLILPAFTLSLSTSALIMRNARNNIVDTARSDFVDFARSKGLKNNTVRMRHIIRNGLVSSVTLLSMQVAAMIGGSAITETVFNLPGIGKLMVESIFGRDYPVVQGTLLVTSFLIMSVNLLTDILYSALDPRVTLD</sequence>
<keyword evidence="10" id="KW-1185">Reference proteome</keyword>
<evidence type="ECO:0000256" key="6">
    <source>
        <dbReference type="ARBA" id="ARBA00023136"/>
    </source>
</evidence>
<keyword evidence="5 7" id="KW-1133">Transmembrane helix</keyword>
<evidence type="ECO:0000256" key="2">
    <source>
        <dbReference type="ARBA" id="ARBA00022448"/>
    </source>
</evidence>
<keyword evidence="6 7" id="KW-0472">Membrane</keyword>
<evidence type="ECO:0000256" key="7">
    <source>
        <dbReference type="RuleBase" id="RU363032"/>
    </source>
</evidence>
<feature type="transmembrane region" description="Helical" evidence="7">
    <location>
        <begin position="235"/>
        <end position="260"/>
    </location>
</feature>
<comment type="similarity">
    <text evidence="7">Belongs to the binding-protein-dependent transport system permease family.</text>
</comment>
<dbReference type="Pfam" id="PF00528">
    <property type="entry name" value="BPD_transp_1"/>
    <property type="match status" value="1"/>
</dbReference>
<dbReference type="Gene3D" id="1.10.3720.10">
    <property type="entry name" value="MetI-like"/>
    <property type="match status" value="1"/>
</dbReference>
<dbReference type="InterPro" id="IPR035906">
    <property type="entry name" value="MetI-like_sf"/>
</dbReference>
<dbReference type="PANTHER" id="PTHR43163">
    <property type="entry name" value="DIPEPTIDE TRANSPORT SYSTEM PERMEASE PROTEIN DPPB-RELATED"/>
    <property type="match status" value="1"/>
</dbReference>
<dbReference type="PROSITE" id="PS50928">
    <property type="entry name" value="ABC_TM1"/>
    <property type="match status" value="1"/>
</dbReference>
<comment type="subcellular location">
    <subcellularLocation>
        <location evidence="1 7">Cell membrane</location>
        <topology evidence="1 7">Multi-pass membrane protein</topology>
    </subcellularLocation>
</comment>
<proteinExistence type="inferred from homology"/>
<feature type="transmembrane region" description="Helical" evidence="7">
    <location>
        <begin position="12"/>
        <end position="32"/>
    </location>
</feature>
<dbReference type="CDD" id="cd06261">
    <property type="entry name" value="TM_PBP2"/>
    <property type="match status" value="1"/>
</dbReference>